<dbReference type="GO" id="GO:0006950">
    <property type="term" value="P:response to stress"/>
    <property type="evidence" value="ECO:0007669"/>
    <property type="project" value="TreeGrafter"/>
</dbReference>
<sequence length="154" mass="16438">MATPYAESLSFLLSQLGAHVARRFADELAESGVTARGFGVLSNVVDLGPRSQQQLADELGIHRNNMVGLIDEMEHDGLVQRVRNAADRRSFLIEATPSGRRAVSEVNTIVPPLDAEIADGLDEDATAVLTATLRDLARAAGLTPGVHPHLGGHR</sequence>
<dbReference type="GO" id="GO:0003700">
    <property type="term" value="F:DNA-binding transcription factor activity"/>
    <property type="evidence" value="ECO:0007669"/>
    <property type="project" value="InterPro"/>
</dbReference>
<dbReference type="PRINTS" id="PR00598">
    <property type="entry name" value="HTHMARR"/>
</dbReference>
<dbReference type="Pfam" id="PF12802">
    <property type="entry name" value="MarR_2"/>
    <property type="match status" value="1"/>
</dbReference>
<dbReference type="AlphaFoldDB" id="A0A1N7HBX8"/>
<keyword evidence="1" id="KW-0805">Transcription regulation</keyword>
<dbReference type="EMBL" id="FTNT01000015">
    <property type="protein sequence ID" value="SIS22384.1"/>
    <property type="molecule type" value="Genomic_DNA"/>
</dbReference>
<dbReference type="InterPro" id="IPR036388">
    <property type="entry name" value="WH-like_DNA-bd_sf"/>
</dbReference>
<keyword evidence="3" id="KW-0804">Transcription</keyword>
<dbReference type="InterPro" id="IPR039422">
    <property type="entry name" value="MarR/SlyA-like"/>
</dbReference>
<dbReference type="PROSITE" id="PS01117">
    <property type="entry name" value="HTH_MARR_1"/>
    <property type="match status" value="1"/>
</dbReference>
<reference evidence="5 6" key="1">
    <citation type="submission" date="2017-01" db="EMBL/GenBank/DDBJ databases">
        <authorList>
            <person name="Mah S.A."/>
            <person name="Swanson W.J."/>
            <person name="Moy G.W."/>
            <person name="Vacquier V.D."/>
        </authorList>
    </citation>
    <scope>NUCLEOTIDE SEQUENCE [LARGE SCALE GENOMIC DNA]</scope>
    <source>
        <strain evidence="5 6">CPCC 203464</strain>
    </source>
</reference>
<dbReference type="SUPFAM" id="SSF46785">
    <property type="entry name" value="Winged helix' DNA-binding domain"/>
    <property type="match status" value="1"/>
</dbReference>
<evidence type="ECO:0000313" key="5">
    <source>
        <dbReference type="EMBL" id="SIS22384.1"/>
    </source>
</evidence>
<name>A0A1N7HBX8_9NOCA</name>
<organism evidence="5 6">
    <name type="scientific">Williamsia sterculiae</name>
    <dbReference type="NCBI Taxonomy" id="1344003"/>
    <lineage>
        <taxon>Bacteria</taxon>
        <taxon>Bacillati</taxon>
        <taxon>Actinomycetota</taxon>
        <taxon>Actinomycetes</taxon>
        <taxon>Mycobacteriales</taxon>
        <taxon>Nocardiaceae</taxon>
        <taxon>Williamsia</taxon>
    </lineage>
</organism>
<dbReference type="SMART" id="SM00347">
    <property type="entry name" value="HTH_MARR"/>
    <property type="match status" value="1"/>
</dbReference>
<dbReference type="InterPro" id="IPR036390">
    <property type="entry name" value="WH_DNA-bd_sf"/>
</dbReference>
<dbReference type="InterPro" id="IPR023187">
    <property type="entry name" value="Tscrpt_reg_MarR-type_CS"/>
</dbReference>
<evidence type="ECO:0000256" key="2">
    <source>
        <dbReference type="ARBA" id="ARBA00023125"/>
    </source>
</evidence>
<evidence type="ECO:0000256" key="3">
    <source>
        <dbReference type="ARBA" id="ARBA00023163"/>
    </source>
</evidence>
<proteinExistence type="predicted"/>
<protein>
    <submittedName>
        <fullName evidence="5">DNA-binding transcriptional regulator, MarR family</fullName>
    </submittedName>
</protein>
<dbReference type="STRING" id="1344003.SAMN05445060_3937"/>
<dbReference type="RefSeq" id="WP_076482738.1">
    <property type="nucleotide sequence ID" value="NZ_FTNT01000015.1"/>
</dbReference>
<feature type="domain" description="HTH marR-type" evidence="4">
    <location>
        <begin position="6"/>
        <end position="138"/>
    </location>
</feature>
<accession>A0A1N7HBX8</accession>
<gene>
    <name evidence="5" type="ORF">SAMN05445060_3937</name>
</gene>
<evidence type="ECO:0000313" key="6">
    <source>
        <dbReference type="Proteomes" id="UP000186218"/>
    </source>
</evidence>
<evidence type="ECO:0000256" key="1">
    <source>
        <dbReference type="ARBA" id="ARBA00023015"/>
    </source>
</evidence>
<evidence type="ECO:0000259" key="4">
    <source>
        <dbReference type="PROSITE" id="PS50995"/>
    </source>
</evidence>
<dbReference type="InterPro" id="IPR000835">
    <property type="entry name" value="HTH_MarR-typ"/>
</dbReference>
<dbReference type="PANTHER" id="PTHR33164:SF43">
    <property type="entry name" value="HTH-TYPE TRANSCRIPTIONAL REPRESSOR YETL"/>
    <property type="match status" value="1"/>
</dbReference>
<keyword evidence="2 5" id="KW-0238">DNA-binding</keyword>
<dbReference type="Gene3D" id="1.10.10.10">
    <property type="entry name" value="Winged helix-like DNA-binding domain superfamily/Winged helix DNA-binding domain"/>
    <property type="match status" value="1"/>
</dbReference>
<dbReference type="PROSITE" id="PS50995">
    <property type="entry name" value="HTH_MARR_2"/>
    <property type="match status" value="1"/>
</dbReference>
<dbReference type="PANTHER" id="PTHR33164">
    <property type="entry name" value="TRANSCRIPTIONAL REGULATOR, MARR FAMILY"/>
    <property type="match status" value="1"/>
</dbReference>
<dbReference type="GO" id="GO:0003677">
    <property type="term" value="F:DNA binding"/>
    <property type="evidence" value="ECO:0007669"/>
    <property type="project" value="UniProtKB-KW"/>
</dbReference>
<keyword evidence="6" id="KW-1185">Reference proteome</keyword>
<dbReference type="Proteomes" id="UP000186218">
    <property type="component" value="Unassembled WGS sequence"/>
</dbReference>